<feature type="non-terminal residue" evidence="1">
    <location>
        <position position="55"/>
    </location>
</feature>
<dbReference type="AlphaFoldDB" id="A0A392UMX1"/>
<accession>A0A392UMX1</accession>
<protein>
    <submittedName>
        <fullName evidence="1">Uncharacterized protein</fullName>
    </submittedName>
</protein>
<dbReference type="Proteomes" id="UP000265520">
    <property type="component" value="Unassembled WGS sequence"/>
</dbReference>
<keyword evidence="2" id="KW-1185">Reference proteome</keyword>
<reference evidence="1 2" key="1">
    <citation type="journal article" date="2018" name="Front. Plant Sci.">
        <title>Red Clover (Trifolium pratense) and Zigzag Clover (T. medium) - A Picture of Genomic Similarities and Differences.</title>
        <authorList>
            <person name="Dluhosova J."/>
            <person name="Istvanek J."/>
            <person name="Nedelnik J."/>
            <person name="Repkova J."/>
        </authorList>
    </citation>
    <scope>NUCLEOTIDE SEQUENCE [LARGE SCALE GENOMIC DNA]</scope>
    <source>
        <strain evidence="2">cv. 10/8</strain>
        <tissue evidence="1">Leaf</tissue>
    </source>
</reference>
<proteinExistence type="predicted"/>
<dbReference type="Pfam" id="PF14223">
    <property type="entry name" value="Retrotran_gag_2"/>
    <property type="match status" value="1"/>
</dbReference>
<evidence type="ECO:0000313" key="2">
    <source>
        <dbReference type="Proteomes" id="UP000265520"/>
    </source>
</evidence>
<organism evidence="1 2">
    <name type="scientific">Trifolium medium</name>
    <dbReference type="NCBI Taxonomy" id="97028"/>
    <lineage>
        <taxon>Eukaryota</taxon>
        <taxon>Viridiplantae</taxon>
        <taxon>Streptophyta</taxon>
        <taxon>Embryophyta</taxon>
        <taxon>Tracheophyta</taxon>
        <taxon>Spermatophyta</taxon>
        <taxon>Magnoliopsida</taxon>
        <taxon>eudicotyledons</taxon>
        <taxon>Gunneridae</taxon>
        <taxon>Pentapetalae</taxon>
        <taxon>rosids</taxon>
        <taxon>fabids</taxon>
        <taxon>Fabales</taxon>
        <taxon>Fabaceae</taxon>
        <taxon>Papilionoideae</taxon>
        <taxon>50 kb inversion clade</taxon>
        <taxon>NPAAA clade</taxon>
        <taxon>Hologalegina</taxon>
        <taxon>IRL clade</taxon>
        <taxon>Trifolieae</taxon>
        <taxon>Trifolium</taxon>
    </lineage>
</organism>
<sequence length="55" mass="6437">MVEDKDITAQINEYHKVLEDLKAENITLPDAFVAGILIEKLPQSWKEYKNQLKHK</sequence>
<comment type="caution">
    <text evidence="1">The sequence shown here is derived from an EMBL/GenBank/DDBJ whole genome shotgun (WGS) entry which is preliminary data.</text>
</comment>
<dbReference type="EMBL" id="LXQA010856191">
    <property type="protein sequence ID" value="MCI74228.1"/>
    <property type="molecule type" value="Genomic_DNA"/>
</dbReference>
<name>A0A392UMX1_9FABA</name>
<evidence type="ECO:0000313" key="1">
    <source>
        <dbReference type="EMBL" id="MCI74228.1"/>
    </source>
</evidence>